<dbReference type="AlphaFoldDB" id="A0A392VTR4"/>
<organism evidence="1 2">
    <name type="scientific">Trifolium medium</name>
    <dbReference type="NCBI Taxonomy" id="97028"/>
    <lineage>
        <taxon>Eukaryota</taxon>
        <taxon>Viridiplantae</taxon>
        <taxon>Streptophyta</taxon>
        <taxon>Embryophyta</taxon>
        <taxon>Tracheophyta</taxon>
        <taxon>Spermatophyta</taxon>
        <taxon>Magnoliopsida</taxon>
        <taxon>eudicotyledons</taxon>
        <taxon>Gunneridae</taxon>
        <taxon>Pentapetalae</taxon>
        <taxon>rosids</taxon>
        <taxon>fabids</taxon>
        <taxon>Fabales</taxon>
        <taxon>Fabaceae</taxon>
        <taxon>Papilionoideae</taxon>
        <taxon>50 kb inversion clade</taxon>
        <taxon>NPAAA clade</taxon>
        <taxon>Hologalegina</taxon>
        <taxon>IRL clade</taxon>
        <taxon>Trifolieae</taxon>
        <taxon>Trifolium</taxon>
    </lineage>
</organism>
<comment type="caution">
    <text evidence="1">The sequence shown here is derived from an EMBL/GenBank/DDBJ whole genome shotgun (WGS) entry which is preliminary data.</text>
</comment>
<dbReference type="EMBL" id="LXQA011242480">
    <property type="protein sequence ID" value="MCI90361.1"/>
    <property type="molecule type" value="Genomic_DNA"/>
</dbReference>
<keyword evidence="2" id="KW-1185">Reference proteome</keyword>
<accession>A0A392VTR4</accession>
<name>A0A392VTR4_9FABA</name>
<proteinExistence type="predicted"/>
<feature type="non-terminal residue" evidence="1">
    <location>
        <position position="1"/>
    </location>
</feature>
<reference evidence="1 2" key="1">
    <citation type="journal article" date="2018" name="Front. Plant Sci.">
        <title>Red Clover (Trifolium pratense) and Zigzag Clover (T. medium) - A Picture of Genomic Similarities and Differences.</title>
        <authorList>
            <person name="Dluhosova J."/>
            <person name="Istvanek J."/>
            <person name="Nedelnik J."/>
            <person name="Repkova J."/>
        </authorList>
    </citation>
    <scope>NUCLEOTIDE SEQUENCE [LARGE SCALE GENOMIC DNA]</scope>
    <source>
        <strain evidence="2">cv. 10/8</strain>
        <tissue evidence="1">Leaf</tissue>
    </source>
</reference>
<dbReference type="Proteomes" id="UP000265520">
    <property type="component" value="Unassembled WGS sequence"/>
</dbReference>
<evidence type="ECO:0000313" key="1">
    <source>
        <dbReference type="EMBL" id="MCI90361.1"/>
    </source>
</evidence>
<evidence type="ECO:0000313" key="2">
    <source>
        <dbReference type="Proteomes" id="UP000265520"/>
    </source>
</evidence>
<protein>
    <submittedName>
        <fullName evidence="1">Uncharacterized protein</fullName>
    </submittedName>
</protein>
<sequence>WDDFGENPVLQRLAAIWVQPRTHACPVEAI</sequence>